<dbReference type="GO" id="GO:0048476">
    <property type="term" value="C:Holliday junction resolvase complex"/>
    <property type="evidence" value="ECO:0007669"/>
    <property type="project" value="UniProtKB-UniRule"/>
</dbReference>
<dbReference type="GO" id="GO:0006310">
    <property type="term" value="P:DNA recombination"/>
    <property type="evidence" value="ECO:0007669"/>
    <property type="project" value="UniProtKB-UniRule"/>
</dbReference>
<dbReference type="Proteomes" id="UP000177107">
    <property type="component" value="Unassembled WGS sequence"/>
</dbReference>
<comment type="caution">
    <text evidence="8">The sequence shown here is derived from an EMBL/GenBank/DDBJ whole genome shotgun (WGS) entry which is preliminary data.</text>
</comment>
<dbReference type="InterPro" id="IPR036267">
    <property type="entry name" value="RuvA_C_sf"/>
</dbReference>
<dbReference type="Pfam" id="PF07499">
    <property type="entry name" value="RuvA_C"/>
    <property type="match status" value="1"/>
</dbReference>
<dbReference type="EMBL" id="MFLM01000019">
    <property type="protein sequence ID" value="OGG67911.1"/>
    <property type="molecule type" value="Genomic_DNA"/>
</dbReference>
<evidence type="ECO:0000256" key="2">
    <source>
        <dbReference type="ARBA" id="ARBA00022763"/>
    </source>
</evidence>
<reference evidence="8 9" key="1">
    <citation type="journal article" date="2016" name="Nat. Commun.">
        <title>Thousands of microbial genomes shed light on interconnected biogeochemical processes in an aquifer system.</title>
        <authorList>
            <person name="Anantharaman K."/>
            <person name="Brown C.T."/>
            <person name="Hug L.A."/>
            <person name="Sharon I."/>
            <person name="Castelle C.J."/>
            <person name="Probst A.J."/>
            <person name="Thomas B.C."/>
            <person name="Singh A."/>
            <person name="Wilkins M.J."/>
            <person name="Karaoz U."/>
            <person name="Brodie E.L."/>
            <person name="Williams K.H."/>
            <person name="Hubbard S.S."/>
            <person name="Banfield J.F."/>
        </authorList>
    </citation>
    <scope>NUCLEOTIDE SEQUENCE [LARGE SCALE GENOMIC DNA]</scope>
</reference>
<dbReference type="InterPro" id="IPR000085">
    <property type="entry name" value="RuvA"/>
</dbReference>
<comment type="subcellular location">
    <subcellularLocation>
        <location evidence="6">Cytoplasm</location>
    </subcellularLocation>
</comment>
<dbReference type="GO" id="GO:0005524">
    <property type="term" value="F:ATP binding"/>
    <property type="evidence" value="ECO:0007669"/>
    <property type="project" value="InterPro"/>
</dbReference>
<sequence length="181" mass="19275">MIRQIRGKVLSVEPLGAVIEVAGFGVFVRLPDPPKLTAGKEATVLTHLAVKQDGLDLYGFTDPADLGFFELALAVPNVGPKTALSLLRRASRESLESAIGKRDIGYLTRVVGLGKKTAEKIVVELADKVGDGRAHDGEDAEVFDTLIALGYTEREARKALASVADTVVGKEARLRAALGNR</sequence>
<comment type="caution">
    <text evidence="6">Lacks conserved residue(s) required for the propagation of feature annotation.</text>
</comment>
<dbReference type="SUPFAM" id="SSF46929">
    <property type="entry name" value="DNA helicase RuvA subunit, C-terminal domain"/>
    <property type="match status" value="1"/>
</dbReference>
<dbReference type="STRING" id="1798499.A3C95_00235"/>
<evidence type="ECO:0000256" key="4">
    <source>
        <dbReference type="ARBA" id="ARBA00023172"/>
    </source>
</evidence>
<dbReference type="InterPro" id="IPR003583">
    <property type="entry name" value="Hlx-hairpin-Hlx_DNA-bd_motif"/>
</dbReference>
<dbReference type="SUPFAM" id="SSF50249">
    <property type="entry name" value="Nucleic acid-binding proteins"/>
    <property type="match status" value="1"/>
</dbReference>
<dbReference type="GO" id="GO:0006281">
    <property type="term" value="P:DNA repair"/>
    <property type="evidence" value="ECO:0007669"/>
    <property type="project" value="UniProtKB-UniRule"/>
</dbReference>
<feature type="region of interest" description="Domain III" evidence="6">
    <location>
        <begin position="141"/>
        <end position="181"/>
    </location>
</feature>
<keyword evidence="4 6" id="KW-0233">DNA recombination</keyword>
<comment type="similarity">
    <text evidence="6">Belongs to the RuvA family.</text>
</comment>
<dbReference type="Pfam" id="PF01330">
    <property type="entry name" value="RuvA_N"/>
    <property type="match status" value="1"/>
</dbReference>
<feature type="domain" description="Helix-hairpin-helix DNA-binding motif class 1" evidence="7">
    <location>
        <begin position="105"/>
        <end position="124"/>
    </location>
</feature>
<accession>A0A1F6E2N3</accession>
<evidence type="ECO:0000313" key="8">
    <source>
        <dbReference type="EMBL" id="OGG67911.1"/>
    </source>
</evidence>
<evidence type="ECO:0000256" key="3">
    <source>
        <dbReference type="ARBA" id="ARBA00023125"/>
    </source>
</evidence>
<keyword evidence="3 6" id="KW-0238">DNA-binding</keyword>
<organism evidence="8 9">
    <name type="scientific">Candidatus Kaiserbacteria bacterium RIFCSPHIGHO2_02_FULL_56_30</name>
    <dbReference type="NCBI Taxonomy" id="1798499"/>
    <lineage>
        <taxon>Bacteria</taxon>
        <taxon>Candidatus Kaiseribacteriota</taxon>
    </lineage>
</organism>
<dbReference type="HAMAP" id="MF_00031">
    <property type="entry name" value="DNA_HJ_migration_RuvA"/>
    <property type="match status" value="1"/>
</dbReference>
<evidence type="ECO:0000313" key="9">
    <source>
        <dbReference type="Proteomes" id="UP000177107"/>
    </source>
</evidence>
<dbReference type="CDD" id="cd14332">
    <property type="entry name" value="UBA_RuvA_C"/>
    <property type="match status" value="1"/>
</dbReference>
<dbReference type="GO" id="GO:0000400">
    <property type="term" value="F:four-way junction DNA binding"/>
    <property type="evidence" value="ECO:0007669"/>
    <property type="project" value="UniProtKB-UniRule"/>
</dbReference>
<dbReference type="GO" id="GO:0009378">
    <property type="term" value="F:four-way junction helicase activity"/>
    <property type="evidence" value="ECO:0007669"/>
    <property type="project" value="InterPro"/>
</dbReference>
<dbReference type="InterPro" id="IPR010994">
    <property type="entry name" value="RuvA_2-like"/>
</dbReference>
<protein>
    <recommendedName>
        <fullName evidence="6">Holliday junction branch migration complex subunit RuvA</fullName>
    </recommendedName>
</protein>
<dbReference type="Gene3D" id="2.40.50.140">
    <property type="entry name" value="Nucleic acid-binding proteins"/>
    <property type="match status" value="1"/>
</dbReference>
<evidence type="ECO:0000256" key="6">
    <source>
        <dbReference type="HAMAP-Rule" id="MF_00031"/>
    </source>
</evidence>
<keyword evidence="2 6" id="KW-0227">DNA damage</keyword>
<feature type="domain" description="Helix-hairpin-helix DNA-binding motif class 1" evidence="7">
    <location>
        <begin position="70"/>
        <end position="89"/>
    </location>
</feature>
<evidence type="ECO:0000259" key="7">
    <source>
        <dbReference type="SMART" id="SM00278"/>
    </source>
</evidence>
<dbReference type="SUPFAM" id="SSF47781">
    <property type="entry name" value="RuvA domain 2-like"/>
    <property type="match status" value="1"/>
</dbReference>
<dbReference type="InterPro" id="IPR011114">
    <property type="entry name" value="RuvA_C"/>
</dbReference>
<dbReference type="Gene3D" id="1.10.150.20">
    <property type="entry name" value="5' to 3' exonuclease, C-terminal subdomain"/>
    <property type="match status" value="1"/>
</dbReference>
<dbReference type="GO" id="GO:0005737">
    <property type="term" value="C:cytoplasm"/>
    <property type="evidence" value="ECO:0007669"/>
    <property type="project" value="UniProtKB-SubCell"/>
</dbReference>
<comment type="function">
    <text evidence="6">The RuvA-RuvB-RuvC complex processes Holliday junction (HJ) DNA during genetic recombination and DNA repair, while the RuvA-RuvB complex plays an important role in the rescue of blocked DNA replication forks via replication fork reversal (RFR). RuvA specifically binds to HJ cruciform DNA, conferring on it an open structure. The RuvB hexamer acts as an ATP-dependent pump, pulling dsDNA into and through the RuvAB complex. HJ branch migration allows RuvC to scan DNA until it finds its consensus sequence, where it cleaves and resolves the cruciform DNA.</text>
</comment>
<dbReference type="InterPro" id="IPR013849">
    <property type="entry name" value="DNA_helicase_Holl-junc_RuvA_I"/>
</dbReference>
<dbReference type="AlphaFoldDB" id="A0A1F6E2N3"/>
<evidence type="ECO:0000256" key="5">
    <source>
        <dbReference type="ARBA" id="ARBA00023204"/>
    </source>
</evidence>
<dbReference type="SMART" id="SM00278">
    <property type="entry name" value="HhH1"/>
    <property type="match status" value="2"/>
</dbReference>
<feature type="region of interest" description="Domain II" evidence="6">
    <location>
        <begin position="62"/>
        <end position="139"/>
    </location>
</feature>
<evidence type="ECO:0000256" key="1">
    <source>
        <dbReference type="ARBA" id="ARBA00022490"/>
    </source>
</evidence>
<comment type="domain">
    <text evidence="6">Has three domains with a flexible linker between the domains II and III and assumes an 'L' shape. Domain III is highly mobile and contacts RuvB.</text>
</comment>
<dbReference type="GO" id="GO:0009379">
    <property type="term" value="C:Holliday junction helicase complex"/>
    <property type="evidence" value="ECO:0007669"/>
    <property type="project" value="InterPro"/>
</dbReference>
<name>A0A1F6E2N3_9BACT</name>
<proteinExistence type="inferred from homology"/>
<dbReference type="InterPro" id="IPR012340">
    <property type="entry name" value="NA-bd_OB-fold"/>
</dbReference>
<keyword evidence="5 6" id="KW-0234">DNA repair</keyword>
<dbReference type="Gene3D" id="1.10.8.10">
    <property type="entry name" value="DNA helicase RuvA subunit, C-terminal domain"/>
    <property type="match status" value="1"/>
</dbReference>
<dbReference type="Pfam" id="PF14520">
    <property type="entry name" value="HHH_5"/>
    <property type="match status" value="1"/>
</dbReference>
<comment type="subunit">
    <text evidence="6">Homotetramer. Forms an RuvA(8)-RuvB(12)-Holliday junction (HJ) complex. HJ DNA is sandwiched between 2 RuvA tetramers; dsDNA enters through RuvA and exits via RuvB. An RuvB hexamer assembles on each DNA strand where it exits the tetramer. Each RuvB hexamer is contacted by two RuvA subunits (via domain III) on 2 adjacent RuvB subunits; this complex drives branch migration. In the full resolvosome a probable DNA-RuvA(4)-RuvB(12)-RuvC(2) complex forms which resolves the HJ.</text>
</comment>
<dbReference type="NCBIfam" id="TIGR00084">
    <property type="entry name" value="ruvA"/>
    <property type="match status" value="1"/>
</dbReference>
<gene>
    <name evidence="6" type="primary">ruvA</name>
    <name evidence="8" type="ORF">A3C95_00235</name>
</gene>
<keyword evidence="1 6" id="KW-0963">Cytoplasm</keyword>